<organism evidence="2">
    <name type="scientific">Notodromas monacha</name>
    <dbReference type="NCBI Taxonomy" id="399045"/>
    <lineage>
        <taxon>Eukaryota</taxon>
        <taxon>Metazoa</taxon>
        <taxon>Ecdysozoa</taxon>
        <taxon>Arthropoda</taxon>
        <taxon>Crustacea</taxon>
        <taxon>Oligostraca</taxon>
        <taxon>Ostracoda</taxon>
        <taxon>Podocopa</taxon>
        <taxon>Podocopida</taxon>
        <taxon>Cypridocopina</taxon>
        <taxon>Cypridoidea</taxon>
        <taxon>Cyprididae</taxon>
        <taxon>Notodromas</taxon>
    </lineage>
</organism>
<feature type="compositionally biased region" description="Basic and acidic residues" evidence="1">
    <location>
        <begin position="76"/>
        <end position="96"/>
    </location>
</feature>
<sequence length="221" mass="25216">MSQEFVSRLQTLNESRRTRLYCSHEYPDLVSARQSDSNRAFFSEADESRGIASSNIYDSGKSIRRRTTTVTMTKQQRGDRQLNQSHSREFIKRKPDSDDDETTKRRQATVPTNWVNHCVSSDTKYGSLLQAPGFHKDEMSETVITIPGVSYSKKSFQKRVILEHKYQVPGNPEFAFALTHANPARPEFLGIAEFYFCLLCHLGLLGGNRTVGKMPRFALVE</sequence>
<evidence type="ECO:0000313" key="3">
    <source>
        <dbReference type="Proteomes" id="UP000678499"/>
    </source>
</evidence>
<dbReference type="AlphaFoldDB" id="A0A7R9BPN0"/>
<proteinExistence type="predicted"/>
<name>A0A7R9BPN0_9CRUS</name>
<keyword evidence="3" id="KW-1185">Reference proteome</keyword>
<feature type="region of interest" description="Disordered" evidence="1">
    <location>
        <begin position="56"/>
        <end position="108"/>
    </location>
</feature>
<dbReference type="EMBL" id="OA883071">
    <property type="protein sequence ID" value="CAD7277851.1"/>
    <property type="molecule type" value="Genomic_DNA"/>
</dbReference>
<evidence type="ECO:0000256" key="1">
    <source>
        <dbReference type="SAM" id="MobiDB-lite"/>
    </source>
</evidence>
<protein>
    <submittedName>
        <fullName evidence="2">Uncharacterized protein</fullName>
    </submittedName>
</protein>
<gene>
    <name evidence="2" type="ORF">NMOB1V02_LOCUS5572</name>
</gene>
<accession>A0A7R9BPN0</accession>
<evidence type="ECO:0000313" key="2">
    <source>
        <dbReference type="EMBL" id="CAD7277851.1"/>
    </source>
</evidence>
<reference evidence="2" key="1">
    <citation type="submission" date="2020-11" db="EMBL/GenBank/DDBJ databases">
        <authorList>
            <person name="Tran Van P."/>
        </authorList>
    </citation>
    <scope>NUCLEOTIDE SEQUENCE</scope>
</reference>
<dbReference type="Proteomes" id="UP000678499">
    <property type="component" value="Unassembled WGS sequence"/>
</dbReference>
<dbReference type="EMBL" id="CAJPEX010001034">
    <property type="protein sequence ID" value="CAG0918003.1"/>
    <property type="molecule type" value="Genomic_DNA"/>
</dbReference>